<comment type="similarity">
    <text evidence="2">Belongs to the Tdpoz family.</text>
</comment>
<evidence type="ECO:0000313" key="6">
    <source>
        <dbReference type="Proteomes" id="UP000019116"/>
    </source>
</evidence>
<reference evidence="5" key="2">
    <citation type="submission" date="2018-10" db="UniProtKB">
        <authorList>
            <consortium name="EnsemblPlants"/>
        </authorList>
    </citation>
    <scope>IDENTIFICATION</scope>
</reference>
<dbReference type="Gramene" id="TraesCS6B03G1302600.1">
    <property type="protein sequence ID" value="TraesCS6B03G1302600.1.CDS1"/>
    <property type="gene ID" value="TraesCS6B03G1302600"/>
</dbReference>
<dbReference type="CDD" id="cd00121">
    <property type="entry name" value="MATH"/>
    <property type="match status" value="1"/>
</dbReference>
<dbReference type="PROSITE" id="PS50144">
    <property type="entry name" value="MATH"/>
    <property type="match status" value="1"/>
</dbReference>
<dbReference type="PANTHER" id="PTHR26379">
    <property type="entry name" value="BTB/POZ AND MATH DOMAIN-CONTAINING PROTEIN 1"/>
    <property type="match status" value="1"/>
</dbReference>
<proteinExistence type="inferred from homology"/>
<dbReference type="OMA" id="MEATVFR"/>
<evidence type="ECO:0000259" key="4">
    <source>
        <dbReference type="PROSITE" id="PS50144"/>
    </source>
</evidence>
<comment type="pathway">
    <text evidence="1">Protein modification; protein ubiquitination.</text>
</comment>
<evidence type="ECO:0000313" key="5">
    <source>
        <dbReference type="EnsemblPlants" id="TraesCS6B02G469100.1.cds1"/>
    </source>
</evidence>
<gene>
    <name evidence="5" type="primary">LOC123140147</name>
</gene>
<dbReference type="SMR" id="A0A3B6PU26"/>
<dbReference type="Proteomes" id="UP000019116">
    <property type="component" value="Chromosome 6B"/>
</dbReference>
<dbReference type="PANTHER" id="PTHR26379:SF401">
    <property type="entry name" value="BTB DOMAIN-CONTAINING PROTEIN"/>
    <property type="match status" value="1"/>
</dbReference>
<reference evidence="5" key="1">
    <citation type="submission" date="2018-08" db="EMBL/GenBank/DDBJ databases">
        <authorList>
            <person name="Rossello M."/>
        </authorList>
    </citation>
    <scope>NUCLEOTIDE SEQUENCE [LARGE SCALE GENOMIC DNA]</scope>
    <source>
        <strain evidence="5">cv. Chinese Spring</strain>
    </source>
</reference>
<dbReference type="Gene3D" id="3.30.710.10">
    <property type="entry name" value="Potassium Channel Kv1.1, Chain A"/>
    <property type="match status" value="1"/>
</dbReference>
<evidence type="ECO:0008006" key="7">
    <source>
        <dbReference type="Google" id="ProtNLM"/>
    </source>
</evidence>
<sequence length="388" mass="43876">MSMFTGVSIVDGDKQSSCDTSAIYAGDADSGYHLLMVRGYLRTKEELPTGESARTGLFTMGGHDWYVEYYPNGINKDCADFISLDVTLLFDDDDDPFDMVVEAKVSFSLIDQVEKQNLMYICQVRKTSTFSSSAICWGCDKFVRRDALERSSDLKGDCFTIRCDIMVVRKDSKSQDALADMNQHFSNLLQTKVGADVTFEVSGERFAAHRCVLAARSKVFMAQLFGPMKETSTVIQIKDMEATVFRALLIFIYTDIFPLREEEIMEEDEMSGVMEEGQEDKPAKDEMTLQYLQNMFVAADRFDLQRLKFICEKRLSEHIGVSSVMYTLALAEQHQCQGLKEACLKFMQVQSPSCLQQVMATNGWDHVVSTYPSVLKEIIAKIALNRCK</sequence>
<dbReference type="InterPro" id="IPR011333">
    <property type="entry name" value="SKP1/BTB/POZ_sf"/>
</dbReference>
<dbReference type="Pfam" id="PF00651">
    <property type="entry name" value="BTB"/>
    <property type="match status" value="1"/>
</dbReference>
<dbReference type="Pfam" id="PF24570">
    <property type="entry name" value="BACK_BPM_SPOP"/>
    <property type="match status" value="1"/>
</dbReference>
<evidence type="ECO:0000259" key="3">
    <source>
        <dbReference type="PROSITE" id="PS50097"/>
    </source>
</evidence>
<dbReference type="EnsemblPlants" id="TraesCS6B02G469100.1">
    <property type="protein sequence ID" value="TraesCS6B02G469100.1.cds1"/>
    <property type="gene ID" value="TraesCS6B02G469100"/>
</dbReference>
<dbReference type="AlphaFoldDB" id="A0A3B6PU26"/>
<dbReference type="GeneID" id="123140147"/>
<dbReference type="Gene3D" id="2.60.210.10">
    <property type="entry name" value="Apoptosis, Tumor Necrosis Factor Receptor Associated Protein 2, Chain A"/>
    <property type="match status" value="1"/>
</dbReference>
<dbReference type="InterPro" id="IPR056423">
    <property type="entry name" value="BACK_BPM_SPOP"/>
</dbReference>
<dbReference type="GO" id="GO:0016567">
    <property type="term" value="P:protein ubiquitination"/>
    <property type="evidence" value="ECO:0007669"/>
    <property type="project" value="InterPro"/>
</dbReference>
<dbReference type="STRING" id="4565.A0A3B6PU26"/>
<dbReference type="Gramene" id="TraesCS6B02G469100.1">
    <property type="protein sequence ID" value="TraesCS6B02G469100.1.cds1"/>
    <property type="gene ID" value="TraesCS6B02G469100"/>
</dbReference>
<dbReference type="InterPro" id="IPR008974">
    <property type="entry name" value="TRAF-like"/>
</dbReference>
<evidence type="ECO:0000256" key="1">
    <source>
        <dbReference type="ARBA" id="ARBA00004906"/>
    </source>
</evidence>
<accession>A0A3B6PU26</accession>
<dbReference type="PROSITE" id="PS50097">
    <property type="entry name" value="BTB"/>
    <property type="match status" value="1"/>
</dbReference>
<dbReference type="Gene3D" id="1.25.40.420">
    <property type="match status" value="1"/>
</dbReference>
<evidence type="ECO:0000256" key="2">
    <source>
        <dbReference type="ARBA" id="ARBA00010846"/>
    </source>
</evidence>
<dbReference type="Pfam" id="PF22486">
    <property type="entry name" value="MATH_2"/>
    <property type="match status" value="1"/>
</dbReference>
<dbReference type="SMART" id="SM00225">
    <property type="entry name" value="BTB"/>
    <property type="match status" value="1"/>
</dbReference>
<dbReference type="InterPro" id="IPR045005">
    <property type="entry name" value="BPM1-6"/>
</dbReference>
<dbReference type="OrthoDB" id="6359816at2759"/>
<dbReference type="InterPro" id="IPR000210">
    <property type="entry name" value="BTB/POZ_dom"/>
</dbReference>
<dbReference type="InterPro" id="IPR002083">
    <property type="entry name" value="MATH/TRAF_dom"/>
</dbReference>
<dbReference type="SUPFAM" id="SSF49599">
    <property type="entry name" value="TRAF domain-like"/>
    <property type="match status" value="1"/>
</dbReference>
<name>A0A3B6PU26_WHEAT</name>
<feature type="domain" description="MATH" evidence="4">
    <location>
        <begin position="30"/>
        <end position="165"/>
    </location>
</feature>
<dbReference type="RefSeq" id="XP_044415820.1">
    <property type="nucleotide sequence ID" value="XM_044559885.1"/>
</dbReference>
<feature type="domain" description="BTB" evidence="3">
    <location>
        <begin position="195"/>
        <end position="261"/>
    </location>
</feature>
<dbReference type="SUPFAM" id="SSF54695">
    <property type="entry name" value="POZ domain"/>
    <property type="match status" value="1"/>
</dbReference>
<keyword evidence="6" id="KW-1185">Reference proteome</keyword>
<protein>
    <recommendedName>
        <fullName evidence="7">BTB domain-containing protein</fullName>
    </recommendedName>
</protein>
<organism evidence="5">
    <name type="scientific">Triticum aestivum</name>
    <name type="common">Wheat</name>
    <dbReference type="NCBI Taxonomy" id="4565"/>
    <lineage>
        <taxon>Eukaryota</taxon>
        <taxon>Viridiplantae</taxon>
        <taxon>Streptophyta</taxon>
        <taxon>Embryophyta</taxon>
        <taxon>Tracheophyta</taxon>
        <taxon>Spermatophyta</taxon>
        <taxon>Magnoliopsida</taxon>
        <taxon>Liliopsida</taxon>
        <taxon>Poales</taxon>
        <taxon>Poaceae</taxon>
        <taxon>BOP clade</taxon>
        <taxon>Pooideae</taxon>
        <taxon>Triticodae</taxon>
        <taxon>Triticeae</taxon>
        <taxon>Triticinae</taxon>
        <taxon>Triticum</taxon>
    </lineage>
</organism>